<proteinExistence type="predicted"/>
<gene>
    <name evidence="1" type="ORF">A5672_04780</name>
</gene>
<protein>
    <recommendedName>
        <fullName evidence="3">Alpha/beta hydrolase</fullName>
    </recommendedName>
</protein>
<evidence type="ECO:0000313" key="2">
    <source>
        <dbReference type="Proteomes" id="UP000092086"/>
    </source>
</evidence>
<name>A0ABD6NTK8_9MYCO</name>
<dbReference type="InterPro" id="IPR029058">
    <property type="entry name" value="AB_hydrolase_fold"/>
</dbReference>
<sequence length="86" mass="9390">MLAVFAERCPINRWPGTVSAYMLMRDDRAVGESWARRNAVARIGAQVGELDGGHSPFFSRPAELSAVLLGLSDSDIHGDRGRGDEF</sequence>
<dbReference type="Proteomes" id="UP000092086">
    <property type="component" value="Unassembled WGS sequence"/>
</dbReference>
<reference evidence="1 2" key="1">
    <citation type="submission" date="2016-06" db="EMBL/GenBank/DDBJ databases">
        <authorList>
            <person name="Sutton G."/>
            <person name="Brinkac L."/>
            <person name="Sanka R."/>
            <person name="Adams M."/>
            <person name="Lau E."/>
            <person name="Sam S."/>
            <person name="Sreng N."/>
            <person name="Him V."/>
            <person name="Kerleguer A."/>
            <person name="Cheng S."/>
        </authorList>
    </citation>
    <scope>NUCLEOTIDE SEQUENCE [LARGE SCALE GENOMIC DNA]</scope>
    <source>
        <strain evidence="1 2">E2978</strain>
    </source>
</reference>
<evidence type="ECO:0000313" key="1">
    <source>
        <dbReference type="EMBL" id="OBG27928.1"/>
    </source>
</evidence>
<dbReference type="EMBL" id="LZIT01000331">
    <property type="protein sequence ID" value="OBG27928.1"/>
    <property type="molecule type" value="Genomic_DNA"/>
</dbReference>
<evidence type="ECO:0008006" key="3">
    <source>
        <dbReference type="Google" id="ProtNLM"/>
    </source>
</evidence>
<accession>A0ABD6NTK8</accession>
<dbReference type="AlphaFoldDB" id="A0ABD6NTK8"/>
<dbReference type="Gene3D" id="3.40.50.1820">
    <property type="entry name" value="alpha/beta hydrolase"/>
    <property type="match status" value="1"/>
</dbReference>
<organism evidence="1 2">
    <name type="scientific">Mycobacterium alsense</name>
    <dbReference type="NCBI Taxonomy" id="324058"/>
    <lineage>
        <taxon>Bacteria</taxon>
        <taxon>Bacillati</taxon>
        <taxon>Actinomycetota</taxon>
        <taxon>Actinomycetes</taxon>
        <taxon>Mycobacteriales</taxon>
        <taxon>Mycobacteriaceae</taxon>
        <taxon>Mycobacterium</taxon>
    </lineage>
</organism>
<comment type="caution">
    <text evidence="1">The sequence shown here is derived from an EMBL/GenBank/DDBJ whole genome shotgun (WGS) entry which is preliminary data.</text>
</comment>